<dbReference type="EC" id="3.2.1.17" evidence="4"/>
<evidence type="ECO:0000256" key="10">
    <source>
        <dbReference type="ARBA" id="ARBA00023157"/>
    </source>
</evidence>
<evidence type="ECO:0000256" key="4">
    <source>
        <dbReference type="ARBA" id="ARBA00012732"/>
    </source>
</evidence>
<evidence type="ECO:0000313" key="15">
    <source>
        <dbReference type="Proteomes" id="UP000059574"/>
    </source>
</evidence>
<keyword evidence="10" id="KW-1015">Disulfide bond</keyword>
<dbReference type="InterPro" id="IPR017853">
    <property type="entry name" value="GH"/>
</dbReference>
<evidence type="ECO:0000256" key="11">
    <source>
        <dbReference type="ARBA" id="ARBA00023295"/>
    </source>
</evidence>
<keyword evidence="7" id="KW-0081">Bacteriolytic enzyme</keyword>
<reference evidence="14 15" key="2">
    <citation type="journal article" date="2016" name="J. Biotechnol.">
        <title>Complete genome sequence of Arthrobacter alpinus ERGS4:06, a yellow pigmented bacterium tolerant to cold and radiations isolated from Sikkim Himalaya.</title>
        <authorList>
            <person name="Kumar R."/>
            <person name="Singh D."/>
            <person name="Swarnkar M.K."/>
            <person name="Singh A.K."/>
            <person name="Kumar S."/>
        </authorList>
    </citation>
    <scope>NUCLEOTIDE SEQUENCE [LARGE SCALE GENOMIC DNA]</scope>
    <source>
        <strain evidence="14 15">ERGS4:06</strain>
    </source>
</reference>
<keyword evidence="11" id="KW-0326">Glycosidase</keyword>
<proteinExistence type="inferred from homology"/>
<dbReference type="InterPro" id="IPR013517">
    <property type="entry name" value="FG-GAP"/>
</dbReference>
<dbReference type="GO" id="GO:0009253">
    <property type="term" value="P:peptidoglycan catabolic process"/>
    <property type="evidence" value="ECO:0007669"/>
    <property type="project" value="InterPro"/>
</dbReference>
<dbReference type="SUPFAM" id="SSF69318">
    <property type="entry name" value="Integrin alpha N-terminal domain"/>
    <property type="match status" value="2"/>
</dbReference>
<evidence type="ECO:0000256" key="8">
    <source>
        <dbReference type="ARBA" id="ARBA00022729"/>
    </source>
</evidence>
<evidence type="ECO:0000256" key="7">
    <source>
        <dbReference type="ARBA" id="ARBA00022638"/>
    </source>
</evidence>
<evidence type="ECO:0000256" key="3">
    <source>
        <dbReference type="ARBA" id="ARBA00010646"/>
    </source>
</evidence>
<keyword evidence="13" id="KW-0812">Transmembrane</keyword>
<dbReference type="PANTHER" id="PTHR44103:SF1">
    <property type="entry name" value="PROPROTEIN CONVERTASE P"/>
    <property type="match status" value="1"/>
</dbReference>
<comment type="subcellular location">
    <subcellularLocation>
        <location evidence="2">Secreted</location>
    </subcellularLocation>
</comment>
<keyword evidence="6" id="KW-0929">Antimicrobial</keyword>
<dbReference type="GO" id="GO:0003796">
    <property type="term" value="F:lysozyme activity"/>
    <property type="evidence" value="ECO:0007669"/>
    <property type="project" value="UniProtKB-EC"/>
</dbReference>
<comment type="catalytic activity">
    <reaction evidence="1">
        <text>Hydrolysis of (1-&gt;4)-beta-linkages between N-acetylmuramic acid and N-acetyl-D-glucosamine residues in a peptidoglycan and between N-acetyl-D-glucosamine residues in chitodextrins.</text>
        <dbReference type="EC" id="3.2.1.17"/>
    </reaction>
</comment>
<evidence type="ECO:0000256" key="6">
    <source>
        <dbReference type="ARBA" id="ARBA00022529"/>
    </source>
</evidence>
<evidence type="ECO:0000256" key="12">
    <source>
        <dbReference type="ARBA" id="ARBA00055588"/>
    </source>
</evidence>
<evidence type="ECO:0000256" key="2">
    <source>
        <dbReference type="ARBA" id="ARBA00004613"/>
    </source>
</evidence>
<dbReference type="EMBL" id="CP013200">
    <property type="protein sequence ID" value="ALO66323.1"/>
    <property type="molecule type" value="Genomic_DNA"/>
</dbReference>
<protein>
    <recommendedName>
        <fullName evidence="4">lysozyme</fullName>
        <ecNumber evidence="4">3.2.1.17</ecNumber>
    </recommendedName>
</protein>
<comment type="similarity">
    <text evidence="3">Belongs to the glycosyl hydrolase 25 family.</text>
</comment>
<dbReference type="InterPro" id="IPR018077">
    <property type="entry name" value="Glyco_hydro_fam25_subgr"/>
</dbReference>
<dbReference type="Proteomes" id="UP000059574">
    <property type="component" value="Chromosome"/>
</dbReference>
<evidence type="ECO:0000256" key="5">
    <source>
        <dbReference type="ARBA" id="ARBA00022525"/>
    </source>
</evidence>
<keyword evidence="9" id="KW-0378">Hydrolase</keyword>
<evidence type="ECO:0000313" key="14">
    <source>
        <dbReference type="EMBL" id="ALO66323.1"/>
    </source>
</evidence>
<dbReference type="AlphaFoldDB" id="A0A0S2LXW6"/>
<dbReference type="Gene3D" id="2.115.10.10">
    <property type="entry name" value="Tachylectin 2"/>
    <property type="match status" value="3"/>
</dbReference>
<dbReference type="SMART" id="SM00641">
    <property type="entry name" value="Glyco_25"/>
    <property type="match status" value="1"/>
</dbReference>
<name>A0A0S2LXW6_9MICC</name>
<evidence type="ECO:0000256" key="1">
    <source>
        <dbReference type="ARBA" id="ARBA00000632"/>
    </source>
</evidence>
<dbReference type="Gene3D" id="3.20.20.80">
    <property type="entry name" value="Glycosidases"/>
    <property type="match status" value="1"/>
</dbReference>
<dbReference type="GO" id="GO:0031640">
    <property type="term" value="P:killing of cells of another organism"/>
    <property type="evidence" value="ECO:0007669"/>
    <property type="project" value="UniProtKB-KW"/>
</dbReference>
<gene>
    <name evidence="14" type="ORF">AS189_07235</name>
</gene>
<dbReference type="CDD" id="cd06412">
    <property type="entry name" value="GH25_CH-type"/>
    <property type="match status" value="1"/>
</dbReference>
<dbReference type="GO" id="GO:0042742">
    <property type="term" value="P:defense response to bacterium"/>
    <property type="evidence" value="ECO:0007669"/>
    <property type="project" value="UniProtKB-KW"/>
</dbReference>
<dbReference type="InterPro" id="IPR002053">
    <property type="entry name" value="Glyco_hydro_25"/>
</dbReference>
<dbReference type="GO" id="GO:0016998">
    <property type="term" value="P:cell wall macromolecule catabolic process"/>
    <property type="evidence" value="ECO:0007669"/>
    <property type="project" value="InterPro"/>
</dbReference>
<reference evidence="15" key="1">
    <citation type="submission" date="2015-11" db="EMBL/GenBank/DDBJ databases">
        <authorList>
            <person name="Kumar R."/>
            <person name="Singh D."/>
            <person name="Swarnkar M.K."/>
            <person name="Singh A.K."/>
            <person name="Kumar S."/>
        </authorList>
    </citation>
    <scope>NUCLEOTIDE SEQUENCE [LARGE SCALE GENOMIC DNA]</scope>
    <source>
        <strain evidence="15">ERGS4:06</strain>
    </source>
</reference>
<evidence type="ECO:0000256" key="13">
    <source>
        <dbReference type="SAM" id="Phobius"/>
    </source>
</evidence>
<dbReference type="Pfam" id="PF01183">
    <property type="entry name" value="Glyco_hydro_25"/>
    <property type="match status" value="1"/>
</dbReference>
<keyword evidence="13" id="KW-1133">Transmembrane helix</keyword>
<feature type="transmembrane region" description="Helical" evidence="13">
    <location>
        <begin position="759"/>
        <end position="781"/>
    </location>
</feature>
<comment type="function">
    <text evidence="12">This enzyme has both lysozyme (acetylmuramidase) and diacetylmuramidase activities.</text>
</comment>
<dbReference type="FunFam" id="3.20.20.80:FF:000060">
    <property type="entry name" value="Lysozyme M1"/>
    <property type="match status" value="1"/>
</dbReference>
<dbReference type="GO" id="GO:0005576">
    <property type="term" value="C:extracellular region"/>
    <property type="evidence" value="ECO:0007669"/>
    <property type="project" value="UniProtKB-SubCell"/>
</dbReference>
<sequence>MGAALRGLARPYSAAQPMASSSWVPGFGVPGMDVSGYQPSIDWSAEAAKGAKFAYVKASEGIDIKSKYFSSQYTGSRNVGMVRGAYHFAWPGVTSASAQADFFVNNGGQWSADGWTLPPLLDVEYNPYGEFGNSCYNLSTGQMVSWIRAFSDRILARTGRLPMIYTTSDWWKTCTGDNASFGANGLHIAAYNTWGPEPLPAGWSGYKMWQYSDQGPFAGDSNVWNGSLSALKLFATKSDVAGTTGAVSTIAVGDINGDGRNDAVSVTDGGQLLFHAGSGNGKFASGVGIGTGWNVYTKIIGSRDVNGDGRSDLLALRADGSMWFYAGTGVVGSGSSGLEAGRVIGSSTWAQYTSVVAAGDVNSDGKNDLIATKLDGTLWLIPGLGTVNGAGVAFGTPSRIGSSGWDSFIKISGGVDLNSDGVPDVLATRLDGTLWFYAGTGQRAPSLNVYATAEKIGTSGWNQFHDVLAAGDLNGDGKPDVVGVRPDGVMYFYAGTGMRDHGYSAGQQIGGSGWNSFKQVLSAGDLDSDGVPDLLAIDHDGSLWQYPGNRSGGYKPRIAVGSSWNAYMTVIGAGDLNGDSKPDLLAIRPDGTLWFYSGTGRVSANSSGYAPALKIGTYWNSYKDVVAVGDMNGDGKADLMATRGDGSLWFYAGVGSVSSASNGFAPAKNLVVQNWGAADKLIGSKDFDSDGRNDILTVDGAGALWFRAGTGSFASGTGLRGPAKIGGSGWTAYDTVLGVGDTNLDGKNDLVGINNNGSLWFYMGTGMKIAPFLAGVNLGVLR</sequence>
<dbReference type="SUPFAM" id="SSF51445">
    <property type="entry name" value="(Trans)glycosidases"/>
    <property type="match status" value="1"/>
</dbReference>
<keyword evidence="8" id="KW-0732">Signal</keyword>
<accession>A0A0S2LXW6</accession>
<dbReference type="Pfam" id="PF13517">
    <property type="entry name" value="FG-GAP_3"/>
    <property type="match status" value="3"/>
</dbReference>
<dbReference type="InterPro" id="IPR028994">
    <property type="entry name" value="Integrin_alpha_N"/>
</dbReference>
<organism evidence="14 15">
    <name type="scientific">Arthrobacter alpinus</name>
    <dbReference type="NCBI Taxonomy" id="656366"/>
    <lineage>
        <taxon>Bacteria</taxon>
        <taxon>Bacillati</taxon>
        <taxon>Actinomycetota</taxon>
        <taxon>Actinomycetes</taxon>
        <taxon>Micrococcales</taxon>
        <taxon>Micrococcaceae</taxon>
        <taxon>Arthrobacter</taxon>
    </lineage>
</organism>
<dbReference type="PANTHER" id="PTHR44103">
    <property type="entry name" value="PROPROTEIN CONVERTASE P"/>
    <property type="match status" value="1"/>
</dbReference>
<keyword evidence="13" id="KW-0472">Membrane</keyword>
<dbReference type="PROSITE" id="PS51904">
    <property type="entry name" value="GLYCOSYL_HYDROL_F25_2"/>
    <property type="match status" value="1"/>
</dbReference>
<keyword evidence="5" id="KW-0964">Secreted</keyword>
<evidence type="ECO:0000256" key="9">
    <source>
        <dbReference type="ARBA" id="ARBA00022801"/>
    </source>
</evidence>